<name>A0A382Z9R1_9ZZZZ</name>
<accession>A0A382Z9R1</accession>
<sequence>AMVQVYDALKPATKKKFEDMIKSKEGFMKSQAFAMKMAK</sequence>
<evidence type="ECO:0008006" key="2">
    <source>
        <dbReference type="Google" id="ProtNLM"/>
    </source>
</evidence>
<gene>
    <name evidence="1" type="ORF">METZ01_LOCUS444282</name>
</gene>
<dbReference type="EMBL" id="UINC01181639">
    <property type="protein sequence ID" value="SVD91428.1"/>
    <property type="molecule type" value="Genomic_DNA"/>
</dbReference>
<evidence type="ECO:0000313" key="1">
    <source>
        <dbReference type="EMBL" id="SVD91428.1"/>
    </source>
</evidence>
<feature type="non-terminal residue" evidence="1">
    <location>
        <position position="1"/>
    </location>
</feature>
<protein>
    <recommendedName>
        <fullName evidence="2">Peptidylprolyl isomerase</fullName>
    </recommendedName>
</protein>
<proteinExistence type="predicted"/>
<reference evidence="1" key="1">
    <citation type="submission" date="2018-05" db="EMBL/GenBank/DDBJ databases">
        <authorList>
            <person name="Lanie J.A."/>
            <person name="Ng W.-L."/>
            <person name="Kazmierczak K.M."/>
            <person name="Andrzejewski T.M."/>
            <person name="Davidsen T.M."/>
            <person name="Wayne K.J."/>
            <person name="Tettelin H."/>
            <person name="Glass J.I."/>
            <person name="Rusch D."/>
            <person name="Podicherti R."/>
            <person name="Tsui H.-C.T."/>
            <person name="Winkler M.E."/>
        </authorList>
    </citation>
    <scope>NUCLEOTIDE SEQUENCE</scope>
</reference>
<organism evidence="1">
    <name type="scientific">marine metagenome</name>
    <dbReference type="NCBI Taxonomy" id="408172"/>
    <lineage>
        <taxon>unclassified sequences</taxon>
        <taxon>metagenomes</taxon>
        <taxon>ecological metagenomes</taxon>
    </lineage>
</organism>
<dbReference type="AlphaFoldDB" id="A0A382Z9R1"/>